<protein>
    <submittedName>
        <fullName evidence="2">Uncharacterized protein</fullName>
    </submittedName>
</protein>
<dbReference type="Proteomes" id="UP001205105">
    <property type="component" value="Unassembled WGS sequence"/>
</dbReference>
<name>A0AAD5DYR3_9CHLO</name>
<reference evidence="2" key="1">
    <citation type="submission" date="2020-11" db="EMBL/GenBank/DDBJ databases">
        <title>Chlorella ohadii genome sequencing and assembly.</title>
        <authorList>
            <person name="Murik O."/>
            <person name="Treves H."/>
            <person name="Kedem I."/>
            <person name="Shotland Y."/>
            <person name="Kaplan A."/>
        </authorList>
    </citation>
    <scope>NUCLEOTIDE SEQUENCE</scope>
    <source>
        <strain evidence="2">1</strain>
    </source>
</reference>
<dbReference type="Gene3D" id="3.30.428.40">
    <property type="entry name" value="Protein of unknown function DUF3067"/>
    <property type="match status" value="1"/>
</dbReference>
<feature type="region of interest" description="Disordered" evidence="1">
    <location>
        <begin position="25"/>
        <end position="55"/>
    </location>
</feature>
<organism evidence="2 3">
    <name type="scientific">Chlorella ohadii</name>
    <dbReference type="NCBI Taxonomy" id="2649997"/>
    <lineage>
        <taxon>Eukaryota</taxon>
        <taxon>Viridiplantae</taxon>
        <taxon>Chlorophyta</taxon>
        <taxon>core chlorophytes</taxon>
        <taxon>Trebouxiophyceae</taxon>
        <taxon>Chlorellales</taxon>
        <taxon>Chlorellaceae</taxon>
        <taxon>Chlorella clade</taxon>
        <taxon>Chlorella</taxon>
    </lineage>
</organism>
<proteinExistence type="predicted"/>
<dbReference type="AlphaFoldDB" id="A0AAD5DYR3"/>
<feature type="compositionally biased region" description="Low complexity" evidence="1">
    <location>
        <begin position="33"/>
        <end position="51"/>
    </location>
</feature>
<dbReference type="PANTHER" id="PTHR35126">
    <property type="entry name" value="SLR0598 PROTEIN"/>
    <property type="match status" value="1"/>
</dbReference>
<dbReference type="PANTHER" id="PTHR35126:SF1">
    <property type="entry name" value="DUF3067 DOMAIN-CONTAINING PROTEIN"/>
    <property type="match status" value="1"/>
</dbReference>
<evidence type="ECO:0000313" key="2">
    <source>
        <dbReference type="EMBL" id="KAI7845516.1"/>
    </source>
</evidence>
<dbReference type="InterPro" id="IPR021420">
    <property type="entry name" value="DUF3067"/>
</dbReference>
<dbReference type="Pfam" id="PF11267">
    <property type="entry name" value="DUF3067"/>
    <property type="match status" value="1"/>
</dbReference>
<gene>
    <name evidence="2" type="ORF">COHA_000939</name>
</gene>
<evidence type="ECO:0000256" key="1">
    <source>
        <dbReference type="SAM" id="MobiDB-lite"/>
    </source>
</evidence>
<keyword evidence="3" id="KW-1185">Reference proteome</keyword>
<sequence>MAFVCTAAALSACQLHAQARKHVHRLQRRGHQQRLQPPQAAAAAGDDGPGPLSSRDEAERLNKLLQPTKPITGEELRQLVLDKWGVSYDVTLQRRGKNMYLHVMWKFLEQQSFPLTEEEYMAQLDAVCSYLNLWEVADRVRDGIAGSRRHPGYTAGGSARAVSINLDVDVGGMGRSAEWNTF</sequence>
<evidence type="ECO:0000313" key="3">
    <source>
        <dbReference type="Proteomes" id="UP001205105"/>
    </source>
</evidence>
<comment type="caution">
    <text evidence="2">The sequence shown here is derived from an EMBL/GenBank/DDBJ whole genome shotgun (WGS) entry which is preliminary data.</text>
</comment>
<dbReference type="EMBL" id="JADXDR010000016">
    <property type="protein sequence ID" value="KAI7845516.1"/>
    <property type="molecule type" value="Genomic_DNA"/>
</dbReference>
<accession>A0AAD5DYR3</accession>